<protein>
    <recommendedName>
        <fullName evidence="1">RNase H type-1 domain-containing protein</fullName>
    </recommendedName>
</protein>
<feature type="non-terminal residue" evidence="2">
    <location>
        <position position="1"/>
    </location>
</feature>
<organism evidence="2 3">
    <name type="scientific">Gossypium schwendimanii</name>
    <name type="common">Cotton</name>
    <dbReference type="NCBI Taxonomy" id="34291"/>
    <lineage>
        <taxon>Eukaryota</taxon>
        <taxon>Viridiplantae</taxon>
        <taxon>Streptophyta</taxon>
        <taxon>Embryophyta</taxon>
        <taxon>Tracheophyta</taxon>
        <taxon>Spermatophyta</taxon>
        <taxon>Magnoliopsida</taxon>
        <taxon>eudicotyledons</taxon>
        <taxon>Gunneridae</taxon>
        <taxon>Pentapetalae</taxon>
        <taxon>rosids</taxon>
        <taxon>malvids</taxon>
        <taxon>Malvales</taxon>
        <taxon>Malvaceae</taxon>
        <taxon>Malvoideae</taxon>
        <taxon>Gossypium</taxon>
    </lineage>
</organism>
<evidence type="ECO:0000313" key="3">
    <source>
        <dbReference type="Proteomes" id="UP000593576"/>
    </source>
</evidence>
<name>A0A7J9L2G7_GOSSC</name>
<dbReference type="InterPro" id="IPR044730">
    <property type="entry name" value="RNase_H-like_dom_plant"/>
</dbReference>
<comment type="caution">
    <text evidence="2">The sequence shown here is derived from an EMBL/GenBank/DDBJ whole genome shotgun (WGS) entry which is preliminary data.</text>
</comment>
<keyword evidence="3" id="KW-1185">Reference proteome</keyword>
<dbReference type="PANTHER" id="PTHR47723">
    <property type="entry name" value="OS05G0353850 PROTEIN"/>
    <property type="match status" value="1"/>
</dbReference>
<dbReference type="CDD" id="cd06222">
    <property type="entry name" value="RNase_H_like"/>
    <property type="match status" value="1"/>
</dbReference>
<dbReference type="PANTHER" id="PTHR47723:SF24">
    <property type="entry name" value="RNASE H TYPE-1 DOMAIN-CONTAINING PROTEIN"/>
    <property type="match status" value="1"/>
</dbReference>
<sequence length="121" mass="13436">GYVKLNTDGAVLSLRACASLGGAIRDTNGVWQCGFSMTIGEGTMFQVEARAVLEGLHLAWDKGFRKLKFECDNTLLIEIILASGAVDSRLTELRLIHNMLIRHWEVHVKHIPQAHNIVVDI</sequence>
<dbReference type="InterPro" id="IPR036397">
    <property type="entry name" value="RNaseH_sf"/>
</dbReference>
<dbReference type="GO" id="GO:0003676">
    <property type="term" value="F:nucleic acid binding"/>
    <property type="evidence" value="ECO:0007669"/>
    <property type="project" value="InterPro"/>
</dbReference>
<dbReference type="Gene3D" id="3.30.420.10">
    <property type="entry name" value="Ribonuclease H-like superfamily/Ribonuclease H"/>
    <property type="match status" value="1"/>
</dbReference>
<proteinExistence type="predicted"/>
<dbReference type="AlphaFoldDB" id="A0A7J9L2G7"/>
<feature type="domain" description="RNase H type-1" evidence="1">
    <location>
        <begin position="6"/>
        <end position="120"/>
    </location>
</feature>
<dbReference type="OrthoDB" id="955670at2759"/>
<evidence type="ECO:0000313" key="2">
    <source>
        <dbReference type="EMBL" id="MBA0852952.1"/>
    </source>
</evidence>
<dbReference type="Proteomes" id="UP000593576">
    <property type="component" value="Unassembled WGS sequence"/>
</dbReference>
<dbReference type="SUPFAM" id="SSF53098">
    <property type="entry name" value="Ribonuclease H-like"/>
    <property type="match status" value="1"/>
</dbReference>
<dbReference type="GO" id="GO:0004523">
    <property type="term" value="F:RNA-DNA hybrid ribonuclease activity"/>
    <property type="evidence" value="ECO:0007669"/>
    <property type="project" value="InterPro"/>
</dbReference>
<reference evidence="2 3" key="1">
    <citation type="journal article" date="2019" name="Genome Biol. Evol.">
        <title>Insights into the evolution of the New World diploid cottons (Gossypium, subgenus Houzingenia) based on genome sequencing.</title>
        <authorList>
            <person name="Grover C.E."/>
            <person name="Arick M.A. 2nd"/>
            <person name="Thrash A."/>
            <person name="Conover J.L."/>
            <person name="Sanders W.S."/>
            <person name="Peterson D.G."/>
            <person name="Frelichowski J.E."/>
            <person name="Scheffler J.A."/>
            <person name="Scheffler B.E."/>
            <person name="Wendel J.F."/>
        </authorList>
    </citation>
    <scope>NUCLEOTIDE SEQUENCE [LARGE SCALE GENOMIC DNA]</scope>
    <source>
        <strain evidence="2">1</strain>
        <tissue evidence="2">Leaf</tissue>
    </source>
</reference>
<dbReference type="InterPro" id="IPR002156">
    <property type="entry name" value="RNaseH_domain"/>
</dbReference>
<evidence type="ECO:0000259" key="1">
    <source>
        <dbReference type="Pfam" id="PF13456"/>
    </source>
</evidence>
<dbReference type="EMBL" id="JABFAF010000004">
    <property type="protein sequence ID" value="MBA0852952.1"/>
    <property type="molecule type" value="Genomic_DNA"/>
</dbReference>
<gene>
    <name evidence="2" type="ORF">Goshw_011734</name>
</gene>
<dbReference type="InterPro" id="IPR053151">
    <property type="entry name" value="RNase_H-like"/>
</dbReference>
<dbReference type="InterPro" id="IPR012337">
    <property type="entry name" value="RNaseH-like_sf"/>
</dbReference>
<dbReference type="Pfam" id="PF13456">
    <property type="entry name" value="RVT_3"/>
    <property type="match status" value="1"/>
</dbReference>
<accession>A0A7J9L2G7</accession>